<feature type="repeat" description="ANK" evidence="3">
    <location>
        <begin position="55"/>
        <end position="87"/>
    </location>
</feature>
<evidence type="ECO:0000313" key="5">
    <source>
        <dbReference type="EMBL" id="CUS13372.1"/>
    </source>
</evidence>
<dbReference type="InterPro" id="IPR002110">
    <property type="entry name" value="Ankyrin_rpt"/>
</dbReference>
<protein>
    <recommendedName>
        <fullName evidence="4">F-box domain-containing protein</fullName>
    </recommendedName>
</protein>
<dbReference type="PANTHER" id="PTHR24198">
    <property type="entry name" value="ANKYRIN REPEAT AND PROTEIN KINASE DOMAIN-CONTAINING PROTEIN"/>
    <property type="match status" value="1"/>
</dbReference>
<evidence type="ECO:0000313" key="6">
    <source>
        <dbReference type="Proteomes" id="UP001412239"/>
    </source>
</evidence>
<dbReference type="InterPro" id="IPR001810">
    <property type="entry name" value="F-box_dom"/>
</dbReference>
<dbReference type="PANTHER" id="PTHR24198:SF165">
    <property type="entry name" value="ANKYRIN REPEAT-CONTAINING PROTEIN-RELATED"/>
    <property type="match status" value="1"/>
</dbReference>
<feature type="domain" description="F-box" evidence="4">
    <location>
        <begin position="1"/>
        <end position="45"/>
    </location>
</feature>
<feature type="repeat" description="ANK" evidence="3">
    <location>
        <begin position="189"/>
        <end position="213"/>
    </location>
</feature>
<dbReference type="EMBL" id="LN890974">
    <property type="protein sequence ID" value="CUS13372.1"/>
    <property type="molecule type" value="Genomic_DNA"/>
</dbReference>
<accession>A0A292Q0K4</accession>
<dbReference type="Pfam" id="PF12796">
    <property type="entry name" value="Ank_2"/>
    <property type="match status" value="3"/>
</dbReference>
<feature type="repeat" description="ANK" evidence="3">
    <location>
        <begin position="384"/>
        <end position="417"/>
    </location>
</feature>
<dbReference type="PROSITE" id="PS50088">
    <property type="entry name" value="ANK_REPEAT"/>
    <property type="match status" value="3"/>
</dbReference>
<dbReference type="SUPFAM" id="SSF48403">
    <property type="entry name" value="Ankyrin repeat"/>
    <property type="match status" value="2"/>
</dbReference>
<sequence length="569" mass="62149">MPLLHFPNELILQISQELSPPDLNSLLTANRSLSTLLQSPLYDSICRSEEFMVKYSESALHSAANRGDESAIGKLLERGALCRIDNDKFMERVVESFDELALRTLLDGGFDVNMRNSSGKTLLSMAAGGGVRCAHGALGWLLERRSVDVNATDLGSCTPLVHAVHGQNVSAVRALLADKRVDVNLPSPSGRTVLHQAAVQESEEVIRLLLEHGDIEANPCDDRGLTPLSSAVGERKEVAVRALLRDPRVDVNLFDNCGQAPLHYAADLGVDTIVRMLLDVADIESGMVNYGEVVRLLLEDERTDVNLPDKLLRTPLHHACKNSQVEIVRLLLAHPSTDPNAQDSTRSTPLSLATRLGGSLVGTEPTVDALLLDPRVIVNSKNEDGLTPFHLAVEHTNIAVVFRLFNDPRVDVNSRNSTLQTPLHTVAATAGQFRDMLAEMLIAREGSDVNARDQSGMTPLSTALRSDVIHREPGQLEGLVKTFLRHREVDANLQDNQGRGPLYFGVKRGGDGKVLEMLLKHEGVDVGVKDREGRDLLEVAEAEGSDIGVKRILRKYLGKEGGRDKDEGR</sequence>
<dbReference type="AlphaFoldDB" id="A0A292Q0K4"/>
<keyword evidence="2 3" id="KW-0040">ANK repeat</keyword>
<evidence type="ECO:0000256" key="1">
    <source>
        <dbReference type="ARBA" id="ARBA00022737"/>
    </source>
</evidence>
<gene>
    <name evidence="5" type="ORF">GSTUAT00002612001</name>
</gene>
<evidence type="ECO:0000256" key="3">
    <source>
        <dbReference type="PROSITE-ProRule" id="PRU00023"/>
    </source>
</evidence>
<dbReference type="PROSITE" id="PS50297">
    <property type="entry name" value="ANK_REP_REGION"/>
    <property type="match status" value="1"/>
</dbReference>
<name>A0A292Q0K4_9PEZI</name>
<keyword evidence="6" id="KW-1185">Reference proteome</keyword>
<organism evidence="5 6">
    <name type="scientific">Tuber aestivum</name>
    <name type="common">summer truffle</name>
    <dbReference type="NCBI Taxonomy" id="59557"/>
    <lineage>
        <taxon>Eukaryota</taxon>
        <taxon>Fungi</taxon>
        <taxon>Dikarya</taxon>
        <taxon>Ascomycota</taxon>
        <taxon>Pezizomycotina</taxon>
        <taxon>Pezizomycetes</taxon>
        <taxon>Pezizales</taxon>
        <taxon>Tuberaceae</taxon>
        <taxon>Tuber</taxon>
    </lineage>
</organism>
<dbReference type="InterPro" id="IPR036770">
    <property type="entry name" value="Ankyrin_rpt-contain_sf"/>
</dbReference>
<dbReference type="SMART" id="SM00248">
    <property type="entry name" value="ANK"/>
    <property type="match status" value="11"/>
</dbReference>
<dbReference type="Gene3D" id="1.25.40.20">
    <property type="entry name" value="Ankyrin repeat-containing domain"/>
    <property type="match status" value="3"/>
</dbReference>
<reference evidence="5" key="1">
    <citation type="submission" date="2015-10" db="EMBL/GenBank/DDBJ databases">
        <authorList>
            <person name="Regsiter A."/>
            <person name="william w."/>
        </authorList>
    </citation>
    <scope>NUCLEOTIDE SEQUENCE</scope>
    <source>
        <strain evidence="5">Montdore</strain>
    </source>
</reference>
<evidence type="ECO:0000256" key="2">
    <source>
        <dbReference type="ARBA" id="ARBA00023043"/>
    </source>
</evidence>
<proteinExistence type="predicted"/>
<dbReference type="PROSITE" id="PS50181">
    <property type="entry name" value="FBOX"/>
    <property type="match status" value="1"/>
</dbReference>
<dbReference type="Proteomes" id="UP001412239">
    <property type="component" value="Unassembled WGS sequence"/>
</dbReference>
<evidence type="ECO:0000259" key="4">
    <source>
        <dbReference type="PROSITE" id="PS50181"/>
    </source>
</evidence>
<keyword evidence="1" id="KW-0677">Repeat</keyword>